<keyword evidence="13" id="KW-1185">Reference proteome</keyword>
<dbReference type="Pfam" id="PF05977">
    <property type="entry name" value="MFS_3"/>
    <property type="match status" value="1"/>
</dbReference>
<dbReference type="SUPFAM" id="SSF103473">
    <property type="entry name" value="MFS general substrate transporter"/>
    <property type="match status" value="1"/>
</dbReference>
<dbReference type="AlphaFoldDB" id="A0A1H3FE92"/>
<sequence>MSYKVVIVVISKATISGATLRLARESGHMAAEQSTPDPAQPPASETEPSTQPPAEPSGAGAPGTLLEDPSGMAAADRAAAEAEGQKTAQAQQGVWAPLSGPTFRMLWLIWMAANTCMWMNDVAAAWLMTSLTTSPVLVALVQSASTLPVFLLGLPSGALADILDRRRYFIVTQFWVAAVALVLCLFVLSGRMTAHWLLVLTFANGIGLAMRWPVFSALIPELVPKHHLPSAMALNAVAMNASRIIGPLVAGAIIASLGSAWVFVLNAVLSVISGIVLIRWKRRHVANPLGRERLPSAMRVGLQFVRESPRMHAVLARTVCFFLQCTAVMALLPLVAQRLHGPTEGGGGAETFTLLLASMGAGAIVGAMFLPRLRQAMSKERLIRSGSAVHALATLAVALSPNVYMAVPAMMLAGMALISTANVLGVSAQMALPNWVRARGMSIYQMSIMGGTAAGAALWGQVASMVGVRGSLMVAAASGVACMLLVQRLVRDRQIEEDLSPSKAFQRPEVNIPEAGRVVVTIEYQIDPTQAEAFRALMQESRRSRMRQGALGWSLLHSMSHPERYVEQIIDESWTEHLRRFDRVTAADVALRDRKLAYHKGKEPPRVTRYFDTP</sequence>
<proteinExistence type="predicted"/>
<evidence type="ECO:0000256" key="4">
    <source>
        <dbReference type="ARBA" id="ARBA00022692"/>
    </source>
</evidence>
<evidence type="ECO:0000256" key="3">
    <source>
        <dbReference type="ARBA" id="ARBA00022475"/>
    </source>
</evidence>
<evidence type="ECO:0000256" key="6">
    <source>
        <dbReference type="ARBA" id="ARBA00023136"/>
    </source>
</evidence>
<protein>
    <submittedName>
        <fullName evidence="10">MFS transporter</fullName>
    </submittedName>
    <submittedName>
        <fullName evidence="11">Predicted arabinose efflux permease, MFS family</fullName>
    </submittedName>
</protein>
<feature type="transmembrane region" description="Helical" evidence="8">
    <location>
        <begin position="352"/>
        <end position="370"/>
    </location>
</feature>
<keyword evidence="5 8" id="KW-1133">Transmembrane helix</keyword>
<evidence type="ECO:0000259" key="9">
    <source>
        <dbReference type="PROSITE" id="PS50850"/>
    </source>
</evidence>
<feature type="transmembrane region" description="Helical" evidence="8">
    <location>
        <begin position="260"/>
        <end position="278"/>
    </location>
</feature>
<dbReference type="KEGG" id="dla:I6G47_20420"/>
<reference evidence="11 12" key="1">
    <citation type="submission" date="2016-10" db="EMBL/GenBank/DDBJ databases">
        <authorList>
            <person name="de Groot N.N."/>
        </authorList>
    </citation>
    <scope>NUCLEOTIDE SEQUENCE [LARGE SCALE GENOMIC DNA]</scope>
    <source>
        <strain evidence="11 12">LMG 24775</strain>
    </source>
</reference>
<evidence type="ECO:0000313" key="12">
    <source>
        <dbReference type="Proteomes" id="UP000183417"/>
    </source>
</evidence>
<evidence type="ECO:0000256" key="5">
    <source>
        <dbReference type="ARBA" id="ARBA00022989"/>
    </source>
</evidence>
<dbReference type="InterPro" id="IPR010290">
    <property type="entry name" value="TM_effector"/>
</dbReference>
<feature type="transmembrane region" description="Helical" evidence="8">
    <location>
        <begin position="468"/>
        <end position="486"/>
    </location>
</feature>
<dbReference type="Proteomes" id="UP000183417">
    <property type="component" value="Unassembled WGS sequence"/>
</dbReference>
<evidence type="ECO:0000313" key="10">
    <source>
        <dbReference type="EMBL" id="QPS79379.1"/>
    </source>
</evidence>
<feature type="transmembrane region" description="Helical" evidence="8">
    <location>
        <begin position="168"/>
        <end position="188"/>
    </location>
</feature>
<dbReference type="EMBL" id="FNPE01000001">
    <property type="protein sequence ID" value="SDX88494.1"/>
    <property type="molecule type" value="Genomic_DNA"/>
</dbReference>
<dbReference type="Proteomes" id="UP000595064">
    <property type="component" value="Chromosome"/>
</dbReference>
<feature type="transmembrane region" description="Helical" evidence="8">
    <location>
        <begin position="382"/>
        <end position="404"/>
    </location>
</feature>
<reference evidence="10 13" key="2">
    <citation type="submission" date="2020-12" db="EMBL/GenBank/DDBJ databases">
        <title>FDA dAtabase for Regulatory Grade micrObial Sequences (FDA-ARGOS): Supporting development and validation of Infectious Disease Dx tests.</title>
        <authorList>
            <person name="Sproer C."/>
            <person name="Gronow S."/>
            <person name="Severitt S."/>
            <person name="Schroder I."/>
            <person name="Tallon L."/>
            <person name="Sadzewicz L."/>
            <person name="Zhao X."/>
            <person name="Boylan J."/>
            <person name="Ott S."/>
            <person name="Bowen H."/>
            <person name="Vavikolanu K."/>
            <person name="Mehta A."/>
            <person name="Aluvathingal J."/>
            <person name="Nadendla S."/>
            <person name="Lowell S."/>
            <person name="Myers T."/>
            <person name="Yan Y."/>
            <person name="Sichtig H."/>
        </authorList>
    </citation>
    <scope>NUCLEOTIDE SEQUENCE [LARGE SCALE GENOMIC DNA]</scope>
    <source>
        <strain evidence="10 13">FDAARGOS_890</strain>
    </source>
</reference>
<dbReference type="EMBL" id="CP065748">
    <property type="protein sequence ID" value="QPS79379.1"/>
    <property type="molecule type" value="Genomic_DNA"/>
</dbReference>
<feature type="transmembrane region" description="Helical" evidence="8">
    <location>
        <begin position="443"/>
        <end position="462"/>
    </location>
</feature>
<dbReference type="PROSITE" id="PS50850">
    <property type="entry name" value="MFS"/>
    <property type="match status" value="1"/>
</dbReference>
<feature type="transmembrane region" description="Helical" evidence="8">
    <location>
        <begin position="314"/>
        <end position="332"/>
    </location>
</feature>
<evidence type="ECO:0000256" key="1">
    <source>
        <dbReference type="ARBA" id="ARBA00004651"/>
    </source>
</evidence>
<feature type="transmembrane region" description="Helical" evidence="8">
    <location>
        <begin position="410"/>
        <end position="431"/>
    </location>
</feature>
<name>A0A1H3FE92_9BURK</name>
<evidence type="ECO:0000256" key="2">
    <source>
        <dbReference type="ARBA" id="ARBA00022448"/>
    </source>
</evidence>
<evidence type="ECO:0000313" key="11">
    <source>
        <dbReference type="EMBL" id="SDX88494.1"/>
    </source>
</evidence>
<feature type="region of interest" description="Disordered" evidence="7">
    <location>
        <begin position="25"/>
        <end position="86"/>
    </location>
</feature>
<organism evidence="11 12">
    <name type="scientific">Delftia lacustris</name>
    <dbReference type="NCBI Taxonomy" id="558537"/>
    <lineage>
        <taxon>Bacteria</taxon>
        <taxon>Pseudomonadati</taxon>
        <taxon>Pseudomonadota</taxon>
        <taxon>Betaproteobacteria</taxon>
        <taxon>Burkholderiales</taxon>
        <taxon>Comamonadaceae</taxon>
        <taxon>Delftia</taxon>
    </lineage>
</organism>
<evidence type="ECO:0000256" key="7">
    <source>
        <dbReference type="SAM" id="MobiDB-lite"/>
    </source>
</evidence>
<feature type="domain" description="Major facilitator superfamily (MFS) profile" evidence="9">
    <location>
        <begin position="102"/>
        <end position="494"/>
    </location>
</feature>
<feature type="transmembrane region" description="Helical" evidence="8">
    <location>
        <begin position="134"/>
        <end position="156"/>
    </location>
</feature>
<keyword evidence="3" id="KW-1003">Cell membrane</keyword>
<gene>
    <name evidence="10" type="ORF">I6G47_20420</name>
    <name evidence="11" type="ORF">SAMN05421547_101596</name>
</gene>
<accession>A0A1H3FE92</accession>
<keyword evidence="4 8" id="KW-0812">Transmembrane</keyword>
<keyword evidence="6 8" id="KW-0472">Membrane</keyword>
<dbReference type="GO" id="GO:0005886">
    <property type="term" value="C:plasma membrane"/>
    <property type="evidence" value="ECO:0007669"/>
    <property type="project" value="UniProtKB-SubCell"/>
</dbReference>
<evidence type="ECO:0000313" key="13">
    <source>
        <dbReference type="Proteomes" id="UP000595064"/>
    </source>
</evidence>
<evidence type="ECO:0000256" key="8">
    <source>
        <dbReference type="SAM" id="Phobius"/>
    </source>
</evidence>
<dbReference type="PANTHER" id="PTHR23513:SF11">
    <property type="entry name" value="STAPHYLOFERRIN A TRANSPORTER"/>
    <property type="match status" value="1"/>
</dbReference>
<dbReference type="PANTHER" id="PTHR23513">
    <property type="entry name" value="INTEGRAL MEMBRANE EFFLUX PROTEIN-RELATED"/>
    <property type="match status" value="1"/>
</dbReference>
<dbReference type="CDD" id="cd06173">
    <property type="entry name" value="MFS_MefA_like"/>
    <property type="match status" value="1"/>
</dbReference>
<dbReference type="InterPro" id="IPR020846">
    <property type="entry name" value="MFS_dom"/>
</dbReference>
<dbReference type="InterPro" id="IPR036259">
    <property type="entry name" value="MFS_trans_sf"/>
</dbReference>
<dbReference type="Gene3D" id="1.20.1250.20">
    <property type="entry name" value="MFS general substrate transporter like domains"/>
    <property type="match status" value="1"/>
</dbReference>
<feature type="transmembrane region" description="Helical" evidence="8">
    <location>
        <begin position="107"/>
        <end position="128"/>
    </location>
</feature>
<feature type="transmembrane region" description="Helical" evidence="8">
    <location>
        <begin position="194"/>
        <end position="219"/>
    </location>
</feature>
<keyword evidence="2" id="KW-0813">Transport</keyword>
<dbReference type="GO" id="GO:0022857">
    <property type="term" value="F:transmembrane transporter activity"/>
    <property type="evidence" value="ECO:0007669"/>
    <property type="project" value="InterPro"/>
</dbReference>
<comment type="subcellular location">
    <subcellularLocation>
        <location evidence="1">Cell membrane</location>
        <topology evidence="1">Multi-pass membrane protein</topology>
    </subcellularLocation>
</comment>